<reference evidence="1 2" key="1">
    <citation type="submission" date="2024-10" db="EMBL/GenBank/DDBJ databases">
        <authorList>
            <person name="Kim D."/>
        </authorList>
    </citation>
    <scope>NUCLEOTIDE SEQUENCE [LARGE SCALE GENOMIC DNA]</scope>
    <source>
        <strain evidence="1">Taebaek</strain>
    </source>
</reference>
<proteinExistence type="predicted"/>
<dbReference type="AlphaFoldDB" id="A0ABD2JU46"/>
<dbReference type="Proteomes" id="UP001620645">
    <property type="component" value="Unassembled WGS sequence"/>
</dbReference>
<evidence type="ECO:0000313" key="2">
    <source>
        <dbReference type="Proteomes" id="UP001620645"/>
    </source>
</evidence>
<name>A0ABD2JU46_HETSC</name>
<gene>
    <name evidence="1" type="ORF">niasHS_004817</name>
</gene>
<comment type="caution">
    <text evidence="1">The sequence shown here is derived from an EMBL/GenBank/DDBJ whole genome shotgun (WGS) entry which is preliminary data.</text>
</comment>
<dbReference type="EMBL" id="JBICCN010000096">
    <property type="protein sequence ID" value="KAL3094132.1"/>
    <property type="molecule type" value="Genomic_DNA"/>
</dbReference>
<evidence type="ECO:0000313" key="1">
    <source>
        <dbReference type="EMBL" id="KAL3094132.1"/>
    </source>
</evidence>
<sequence length="365" mass="40979">MSKLNDIAEAGIKCELDGVCKDTKSDNDKSTVCKNCKSCTYKNCCNKVYTSPRAECRIKGWRAKDYKGNVPVDIGAPVKRDVGCFRGNPCQKGYKCVAYDKGDDKGFCWKEPPVKEALAALIADFAEAGFKCELDGVCKETNGNNDKSTVCKNCKSCTYHNCCNKVYTSPNAKCRIKGWRATDYKGDVPVDIGAPKKRADGCFRGNPCQKGYKCVAYDKNDKKGFCWKEPRKKEALAALITLEPVKIRVSYANVQKVPGHVYVVIGDYEYDMDMTGDGLFVAPAKAEKVFFEMAERFWFKSSYDHDQANSLDYIFNFVNALFDGKGPKKEVMDLKKGGLFLRSTACQLFYQKYQFSKQICKKIVN</sequence>
<keyword evidence="2" id="KW-1185">Reference proteome</keyword>
<protein>
    <submittedName>
        <fullName evidence="1">Uncharacterized protein</fullName>
    </submittedName>
</protein>
<organism evidence="1 2">
    <name type="scientific">Heterodera schachtii</name>
    <name type="common">Sugarbeet cyst nematode worm</name>
    <name type="synonym">Tylenchus schachtii</name>
    <dbReference type="NCBI Taxonomy" id="97005"/>
    <lineage>
        <taxon>Eukaryota</taxon>
        <taxon>Metazoa</taxon>
        <taxon>Ecdysozoa</taxon>
        <taxon>Nematoda</taxon>
        <taxon>Chromadorea</taxon>
        <taxon>Rhabditida</taxon>
        <taxon>Tylenchina</taxon>
        <taxon>Tylenchomorpha</taxon>
        <taxon>Tylenchoidea</taxon>
        <taxon>Heteroderidae</taxon>
        <taxon>Heteroderinae</taxon>
        <taxon>Heterodera</taxon>
    </lineage>
</organism>
<accession>A0ABD2JU46</accession>